<dbReference type="Gene3D" id="1.20.5.340">
    <property type="match status" value="1"/>
</dbReference>
<proteinExistence type="predicted"/>
<organism evidence="2 3">
    <name type="scientific">Lacticaseibacillus pabuli</name>
    <dbReference type="NCBI Taxonomy" id="3025672"/>
    <lineage>
        <taxon>Bacteria</taxon>
        <taxon>Bacillati</taxon>
        <taxon>Bacillota</taxon>
        <taxon>Bacilli</taxon>
        <taxon>Lactobacillales</taxon>
        <taxon>Lactobacillaceae</taxon>
        <taxon>Lacticaseibacillus</taxon>
    </lineage>
</organism>
<dbReference type="RefSeq" id="WP_274258806.1">
    <property type="nucleotide sequence ID" value="NZ_CP117884.1"/>
</dbReference>
<accession>A0ABY7WQ61</accession>
<evidence type="ECO:0000313" key="3">
    <source>
        <dbReference type="Proteomes" id="UP001220377"/>
    </source>
</evidence>
<protein>
    <recommendedName>
        <fullName evidence="4">Phage minor structural protein</fullName>
    </recommendedName>
</protein>
<name>A0ABY7WQ61_9LACO</name>
<dbReference type="EMBL" id="CP117884">
    <property type="protein sequence ID" value="WDF81806.1"/>
    <property type="molecule type" value="Genomic_DNA"/>
</dbReference>
<dbReference type="NCBIfam" id="TIGR01665">
    <property type="entry name" value="put_anti_recept"/>
    <property type="match status" value="1"/>
</dbReference>
<gene>
    <name evidence="2" type="ORF">PQ472_07690</name>
</gene>
<dbReference type="InterPro" id="IPR007119">
    <property type="entry name" value="Phage_tail_spike_N"/>
</dbReference>
<evidence type="ECO:0000256" key="1">
    <source>
        <dbReference type="SAM" id="MobiDB-lite"/>
    </source>
</evidence>
<keyword evidence="3" id="KW-1185">Reference proteome</keyword>
<feature type="region of interest" description="Disordered" evidence="1">
    <location>
        <begin position="1"/>
        <end position="33"/>
    </location>
</feature>
<sequence>MAETDVTDDDLPEEDTLEADDTAPVEPSAPQGFMSAPALYENTASDMNTEGYGLLNNAVWSVKWERGSFPTLTMEYPLNGKLASLINLDRIILADGGYNWRRQMWRIDNVSPTINADDEPIIEINATHVAGDILANVLSKDVVIANATATQTFNLILDSLAETLPRATFHSDITKVANVEWKLEDGKTAQDIMFGRTVGGTDMESVFDGEWFFDNYDYYFNQYGGRDTSLLIKYGKNMLDYEAENSLDDVSTAVFPFAKYTPGEDGAPGGEEDVQPYTGVATIQWLGAGGLTVWNSPFKGQQPTGKKLANGTFWKVFETASEGTVNDQAWFSLGNNQWVDGSRITFSKSGDYDVDIASNKAIGQGTISTGLEGKRNVINVSGVGTISYAGKGKVAIWNSPFQPNKITGKYVANGTAWKVFQEATDEKGHVWYGLGGSQWIDSSYLTFSKKADWTQTIVSSSTVGYLTIKGHNVTIKVRDGVYKTGKKKGQPKYKKKRVKNGAEVYSKPNGSKTGRVLATGSRWKIFSVADGGGSTNWYNLGDNQWVKSDDVTFDGSKDVEPKVKDQDEEAITTGVAVVYDKPGGKATGKTLKTGTQWKIFGHAETADGDWVNLGGSQWVKEDVISYKAPTDVEPNADQDADEVEQPDVLVTLPEKIIVGTGGEKFERQRIVAFDASDYGVFDEDTLRQVTAAYITDNNVGLPSYSLKVGYAEMTGKLAPLSWVGIYDNVNVYLPQMKADTPGEISEIEWNGNAHRNSSITVGNRQPTITNELKYWSDLAQEEADESTRHAIDGANAEMAAALESTSTQMKKLMTESIKNVTDSFTDRANKFELESQDMHNELTAADDTITAQLKQYQGGFDRYVQSTDGRISDITQTISGIQTNVSNAQGEYSTLTQRTDGLEAKVGDQTVDARLLAFKNEIGSQITDTASGLTNTIDQKVQDGLSSITLSPTGDGTGIQLVANGKSSVAHINVDQTVTNKLNALDTLSHNGQNGAVAVFSDWGTTFTAGTNSSATPVVQIGSNAYRQGQLEIYGNQETHGNLSIKEFDSDTGCYLYYNGDPNSWGGGGLYIHFGSGDYLLAGPGGKTMFAKK</sequence>
<evidence type="ECO:0008006" key="4">
    <source>
        <dbReference type="Google" id="ProtNLM"/>
    </source>
</evidence>
<evidence type="ECO:0000313" key="2">
    <source>
        <dbReference type="EMBL" id="WDF81806.1"/>
    </source>
</evidence>
<dbReference type="Proteomes" id="UP001220377">
    <property type="component" value="Chromosome"/>
</dbReference>
<reference evidence="2 3" key="1">
    <citation type="submission" date="2023-02" db="EMBL/GenBank/DDBJ databases">
        <title>Genome sequence of Lacticaseibacillus sp. KACC 23028.</title>
        <authorList>
            <person name="Kim S."/>
            <person name="Heo J."/>
            <person name="Kwon S.-W."/>
        </authorList>
    </citation>
    <scope>NUCLEOTIDE SEQUENCE [LARGE SCALE GENOMIC DNA]</scope>
    <source>
        <strain evidence="2 3">KACC 23028</strain>
    </source>
</reference>
<feature type="compositionally biased region" description="Acidic residues" evidence="1">
    <location>
        <begin position="1"/>
        <end position="23"/>
    </location>
</feature>